<feature type="region of interest" description="Disordered" evidence="1">
    <location>
        <begin position="1"/>
        <end position="22"/>
    </location>
</feature>
<proteinExistence type="predicted"/>
<dbReference type="EMBL" id="JBGMDY010000010">
    <property type="protein sequence ID" value="KAL2321136.1"/>
    <property type="molecule type" value="Genomic_DNA"/>
</dbReference>
<comment type="caution">
    <text evidence="2">The sequence shown here is derived from an EMBL/GenBank/DDBJ whole genome shotgun (WGS) entry which is preliminary data.</text>
</comment>
<organism evidence="2 3">
    <name type="scientific">Flemingia macrophylla</name>
    <dbReference type="NCBI Taxonomy" id="520843"/>
    <lineage>
        <taxon>Eukaryota</taxon>
        <taxon>Viridiplantae</taxon>
        <taxon>Streptophyta</taxon>
        <taxon>Embryophyta</taxon>
        <taxon>Tracheophyta</taxon>
        <taxon>Spermatophyta</taxon>
        <taxon>Magnoliopsida</taxon>
        <taxon>eudicotyledons</taxon>
        <taxon>Gunneridae</taxon>
        <taxon>Pentapetalae</taxon>
        <taxon>rosids</taxon>
        <taxon>fabids</taxon>
        <taxon>Fabales</taxon>
        <taxon>Fabaceae</taxon>
        <taxon>Papilionoideae</taxon>
        <taxon>50 kb inversion clade</taxon>
        <taxon>NPAAA clade</taxon>
        <taxon>indigoferoid/millettioid clade</taxon>
        <taxon>Phaseoleae</taxon>
        <taxon>Flemingia</taxon>
    </lineage>
</organism>
<evidence type="ECO:0000313" key="3">
    <source>
        <dbReference type="Proteomes" id="UP001603857"/>
    </source>
</evidence>
<name>A0ABD1LCE0_9FABA</name>
<evidence type="ECO:0000256" key="1">
    <source>
        <dbReference type="SAM" id="MobiDB-lite"/>
    </source>
</evidence>
<gene>
    <name evidence="2" type="ORF">Fmac_030105</name>
</gene>
<dbReference type="Proteomes" id="UP001603857">
    <property type="component" value="Unassembled WGS sequence"/>
</dbReference>
<sequence length="118" mass="13795">MMVLCPKKDVSEGKEENITDDEKEYDDVEVQDISKLLSDHMMFIPLNHATYHDSCCEGIWTEKVTNNICCWCGCHGVFFKDKEESDLEKSEEQKALNKICNAETDRIHDLRRVDCRYL</sequence>
<dbReference type="AlphaFoldDB" id="A0ABD1LCE0"/>
<evidence type="ECO:0000313" key="2">
    <source>
        <dbReference type="EMBL" id="KAL2321136.1"/>
    </source>
</evidence>
<keyword evidence="3" id="KW-1185">Reference proteome</keyword>
<protein>
    <submittedName>
        <fullName evidence="2">Uncharacterized protein</fullName>
    </submittedName>
</protein>
<feature type="compositionally biased region" description="Basic and acidic residues" evidence="1">
    <location>
        <begin position="1"/>
        <end position="17"/>
    </location>
</feature>
<reference evidence="2 3" key="1">
    <citation type="submission" date="2024-08" db="EMBL/GenBank/DDBJ databases">
        <title>Insights into the chromosomal genome structure of Flemingia macrophylla.</title>
        <authorList>
            <person name="Ding Y."/>
            <person name="Zhao Y."/>
            <person name="Bi W."/>
            <person name="Wu M."/>
            <person name="Zhao G."/>
            <person name="Gong Y."/>
            <person name="Li W."/>
            <person name="Zhang P."/>
        </authorList>
    </citation>
    <scope>NUCLEOTIDE SEQUENCE [LARGE SCALE GENOMIC DNA]</scope>
    <source>
        <strain evidence="2">DYQJB</strain>
        <tissue evidence="2">Leaf</tissue>
    </source>
</reference>
<accession>A0ABD1LCE0</accession>